<evidence type="ECO:0000313" key="1">
    <source>
        <dbReference type="EMBL" id="GAA0163286.1"/>
    </source>
</evidence>
<keyword evidence="2" id="KW-1185">Reference proteome</keyword>
<evidence type="ECO:0000313" key="2">
    <source>
        <dbReference type="Proteomes" id="UP001454036"/>
    </source>
</evidence>
<sequence>MVTFSTEGEHPNLHLHIHDHEEDEDTILAAHSPLYKGSFPPWGALDGKDVGGSVSWTPGDPSRAYVLASRGHTKDKPPRIYRILREDVAIGCWSWHSSIALHGLFEYTPAGHVMDEVVPSAECLSSSLDKKEDIPKSCRYLLHPYDSLANFSSDSFVSPVEWISFWSALPRVYTGPLAVQSNRAGSSCLPCYPYGSVPAHGSRSTASLRVFKRLGVPSYLLDEVYCDAFFSYCSCVFVLPLDITSSICPTVFKMASSMAAGKSVSLAIPVLESIYRGLHLITTACYPNNSGSCFPFNYLLGWMGTYLRTCSVMKRYPPSPHMVRHSGMDRCTPFSLSDAYQYLDEHVPYWAALRPSRPTPHVFTDNQLDSKEDMAFFFSLRTNMVGYREDAFFLLEVYNPHRFSKQLGFSPAIPGFKS</sequence>
<organism evidence="1 2">
    <name type="scientific">Lithospermum erythrorhizon</name>
    <name type="common">Purple gromwell</name>
    <name type="synonym">Lithospermum officinale var. erythrorhizon</name>
    <dbReference type="NCBI Taxonomy" id="34254"/>
    <lineage>
        <taxon>Eukaryota</taxon>
        <taxon>Viridiplantae</taxon>
        <taxon>Streptophyta</taxon>
        <taxon>Embryophyta</taxon>
        <taxon>Tracheophyta</taxon>
        <taxon>Spermatophyta</taxon>
        <taxon>Magnoliopsida</taxon>
        <taxon>eudicotyledons</taxon>
        <taxon>Gunneridae</taxon>
        <taxon>Pentapetalae</taxon>
        <taxon>asterids</taxon>
        <taxon>lamiids</taxon>
        <taxon>Boraginales</taxon>
        <taxon>Boraginaceae</taxon>
        <taxon>Boraginoideae</taxon>
        <taxon>Lithospermeae</taxon>
        <taxon>Lithospermum</taxon>
    </lineage>
</organism>
<dbReference type="EMBL" id="BAABME010004705">
    <property type="protein sequence ID" value="GAA0163286.1"/>
    <property type="molecule type" value="Genomic_DNA"/>
</dbReference>
<dbReference type="PANTHER" id="PTHR36607">
    <property type="entry name" value="1,2-DIHYDROXY-3-KETO-5-METHYLTHIOPENTENE DIOXYGENASE 4"/>
    <property type="match status" value="1"/>
</dbReference>
<gene>
    <name evidence="1" type="ORF">LIER_19186</name>
</gene>
<dbReference type="Proteomes" id="UP001454036">
    <property type="component" value="Unassembled WGS sequence"/>
</dbReference>
<name>A0AAV3QJH9_LITER</name>
<accession>A0AAV3QJH9</accession>
<reference evidence="1 2" key="1">
    <citation type="submission" date="2024-01" db="EMBL/GenBank/DDBJ databases">
        <title>The complete chloroplast genome sequence of Lithospermum erythrorhizon: insights into the phylogenetic relationship among Boraginaceae species and the maternal lineages of purple gromwells.</title>
        <authorList>
            <person name="Okada T."/>
            <person name="Watanabe K."/>
        </authorList>
    </citation>
    <scope>NUCLEOTIDE SEQUENCE [LARGE SCALE GENOMIC DNA]</scope>
</reference>
<proteinExistence type="predicted"/>
<protein>
    <recommendedName>
        <fullName evidence="3">Aminotransferase-like plant mobile domain-containing protein</fullName>
    </recommendedName>
</protein>
<dbReference type="PANTHER" id="PTHR36607:SF20">
    <property type="entry name" value="AMINOTRANSFERASE-LIKE PLANT MOBILE DOMAIN-CONTAINING PROTEIN"/>
    <property type="match status" value="1"/>
</dbReference>
<comment type="caution">
    <text evidence="1">The sequence shown here is derived from an EMBL/GenBank/DDBJ whole genome shotgun (WGS) entry which is preliminary data.</text>
</comment>
<dbReference type="AlphaFoldDB" id="A0AAV3QJH9"/>
<evidence type="ECO:0008006" key="3">
    <source>
        <dbReference type="Google" id="ProtNLM"/>
    </source>
</evidence>